<organism evidence="3 4">
    <name type="scientific">Actinophytocola oryzae</name>
    <dbReference type="NCBI Taxonomy" id="502181"/>
    <lineage>
        <taxon>Bacteria</taxon>
        <taxon>Bacillati</taxon>
        <taxon>Actinomycetota</taxon>
        <taxon>Actinomycetes</taxon>
        <taxon>Pseudonocardiales</taxon>
        <taxon>Pseudonocardiaceae</taxon>
    </lineage>
</organism>
<protein>
    <submittedName>
        <fullName evidence="3">Mce-associated membrane protein</fullName>
    </submittedName>
</protein>
<accession>A0A4V3FUJ0</accession>
<dbReference type="RefSeq" id="WP_133902425.1">
    <property type="nucleotide sequence ID" value="NZ_SOCP01000003.1"/>
</dbReference>
<comment type="subcellular location">
    <subcellularLocation>
        <location evidence="1">Membrane</location>
    </subcellularLocation>
</comment>
<dbReference type="Proteomes" id="UP000294927">
    <property type="component" value="Unassembled WGS sequence"/>
</dbReference>
<sequence length="163" mass="17056">MALPTGRARAVLAGVVAVLAVGAAGGVGVLGVSTLDTVRTEQAARDAVAAVLDLTPKLLDFDYRTIDADVVRAKSVTTGEYWAQNALTETLKPAVVEMQATTTTVVRAAGVADAQPDRVVVLVFVNQTTTGKNLSAPRVDSRVARVTAARVEDRWLLAGFEPL</sequence>
<name>A0A4V3FUJ0_9PSEU</name>
<dbReference type="AlphaFoldDB" id="A0A4V3FUJ0"/>
<comment type="caution">
    <text evidence="3">The sequence shown here is derived from an EMBL/GenBank/DDBJ whole genome shotgun (WGS) entry which is preliminary data.</text>
</comment>
<proteinExistence type="predicted"/>
<dbReference type="PANTHER" id="PTHR37042:SF4">
    <property type="entry name" value="OUTER MEMBRANE PROTEIN RV1973"/>
    <property type="match status" value="1"/>
</dbReference>
<gene>
    <name evidence="3" type="ORF">CLV71_103592</name>
</gene>
<dbReference type="OrthoDB" id="3536396at2"/>
<dbReference type="PANTHER" id="PTHR37042">
    <property type="entry name" value="OUTER MEMBRANE PROTEIN RV1973"/>
    <property type="match status" value="1"/>
</dbReference>
<dbReference type="EMBL" id="SOCP01000003">
    <property type="protein sequence ID" value="TDV55351.1"/>
    <property type="molecule type" value="Genomic_DNA"/>
</dbReference>
<evidence type="ECO:0000256" key="1">
    <source>
        <dbReference type="ARBA" id="ARBA00004370"/>
    </source>
</evidence>
<dbReference type="GO" id="GO:0016020">
    <property type="term" value="C:membrane"/>
    <property type="evidence" value="ECO:0007669"/>
    <property type="project" value="UniProtKB-SubCell"/>
</dbReference>
<evidence type="ECO:0000313" key="3">
    <source>
        <dbReference type="EMBL" id="TDV55351.1"/>
    </source>
</evidence>
<keyword evidence="4" id="KW-1185">Reference proteome</keyword>
<reference evidence="3 4" key="1">
    <citation type="submission" date="2019-03" db="EMBL/GenBank/DDBJ databases">
        <title>Genomic Encyclopedia of Archaeal and Bacterial Type Strains, Phase II (KMG-II): from individual species to whole genera.</title>
        <authorList>
            <person name="Goeker M."/>
        </authorList>
    </citation>
    <scope>NUCLEOTIDE SEQUENCE [LARGE SCALE GENOMIC DNA]</scope>
    <source>
        <strain evidence="3 4">DSM 45499</strain>
    </source>
</reference>
<evidence type="ECO:0000256" key="2">
    <source>
        <dbReference type="ARBA" id="ARBA00023136"/>
    </source>
</evidence>
<evidence type="ECO:0000313" key="4">
    <source>
        <dbReference type="Proteomes" id="UP000294927"/>
    </source>
</evidence>
<keyword evidence="2" id="KW-0472">Membrane</keyword>